<dbReference type="Gramene" id="EOY00766">
    <property type="protein sequence ID" value="EOY00766"/>
    <property type="gene ID" value="TCM_010686"/>
</dbReference>
<organism evidence="3 4">
    <name type="scientific">Theobroma cacao</name>
    <name type="common">Cacao</name>
    <name type="synonym">Cocoa</name>
    <dbReference type="NCBI Taxonomy" id="3641"/>
    <lineage>
        <taxon>Eukaryota</taxon>
        <taxon>Viridiplantae</taxon>
        <taxon>Streptophyta</taxon>
        <taxon>Embryophyta</taxon>
        <taxon>Tracheophyta</taxon>
        <taxon>Spermatophyta</taxon>
        <taxon>Magnoliopsida</taxon>
        <taxon>eudicotyledons</taxon>
        <taxon>Gunneridae</taxon>
        <taxon>Pentapetalae</taxon>
        <taxon>rosids</taxon>
        <taxon>malvids</taxon>
        <taxon>Malvales</taxon>
        <taxon>Malvaceae</taxon>
        <taxon>Byttnerioideae</taxon>
        <taxon>Theobroma</taxon>
    </lineage>
</organism>
<feature type="domain" description="DUF4218" evidence="2">
    <location>
        <begin position="89"/>
        <end position="138"/>
    </location>
</feature>
<feature type="coiled-coil region" evidence="1">
    <location>
        <begin position="154"/>
        <end position="181"/>
    </location>
</feature>
<name>A0A061E737_THECC</name>
<dbReference type="InterPro" id="IPR025452">
    <property type="entry name" value="DUF4218"/>
</dbReference>
<gene>
    <name evidence="3" type="ORF">TCM_010686</name>
</gene>
<dbReference type="InParanoid" id="A0A061E737"/>
<dbReference type="Pfam" id="PF13960">
    <property type="entry name" value="DUF4218"/>
    <property type="match status" value="1"/>
</dbReference>
<evidence type="ECO:0000313" key="4">
    <source>
        <dbReference type="Proteomes" id="UP000026915"/>
    </source>
</evidence>
<dbReference type="HOGENOM" id="CLU_722423_0_0_1"/>
<protein>
    <recommendedName>
        <fullName evidence="2">DUF4218 domain-containing protein</fullName>
    </recommendedName>
</protein>
<dbReference type="Proteomes" id="UP000026915">
    <property type="component" value="Chromosome 2"/>
</dbReference>
<accession>A0A061E737</accession>
<dbReference type="EMBL" id="CM001880">
    <property type="protein sequence ID" value="EOY00766.1"/>
    <property type="molecule type" value="Genomic_DNA"/>
</dbReference>
<keyword evidence="4" id="KW-1185">Reference proteome</keyword>
<evidence type="ECO:0000313" key="3">
    <source>
        <dbReference type="EMBL" id="EOY00766.1"/>
    </source>
</evidence>
<keyword evidence="1" id="KW-0175">Coiled coil</keyword>
<sequence length="383" mass="43285">MPTKYQWSCIPSIIDGTLMKNTNRIESVTNGMYRPKLAIKHPVGKDIKISTKLPIVFSSVNNLKLLEALVTNLPMKISLNLMWNVGLLFLHHLNKNVKNGASVEESICEAYIINEISLFCSIYCEPTIPTRMNKVPQNDDNGEVDATEVNTFVDVEHNEEDDEAEGEYNEIEEELDIEDENNIDDDKFVYFSFYWINMVKLKTKASPQGQASGAGLLAAQPPMLYPPPIPQTPTLVASTQVQPKVLMLSSTTPVKTPTLDAVIASNNATKVWSIYAKICKDHLKDLLADEREKVKKEVDDLDKKQWQVTFSKLFERTHKQQKGIGEFVDNRNHALQLYRKNIVISHRPNQSLILRHGPRPLNGPTVLESISMDLAPESLLLDF</sequence>
<evidence type="ECO:0000259" key="2">
    <source>
        <dbReference type="Pfam" id="PF13960"/>
    </source>
</evidence>
<dbReference type="AlphaFoldDB" id="A0A061E737"/>
<proteinExistence type="predicted"/>
<reference evidence="3 4" key="1">
    <citation type="journal article" date="2013" name="Genome Biol.">
        <title>The genome sequence of the most widely cultivated cacao type and its use to identify candidate genes regulating pod color.</title>
        <authorList>
            <person name="Motamayor J.C."/>
            <person name="Mockaitis K."/>
            <person name="Schmutz J."/>
            <person name="Haiminen N."/>
            <person name="Iii D.L."/>
            <person name="Cornejo O."/>
            <person name="Findley S.D."/>
            <person name="Zheng P."/>
            <person name="Utro F."/>
            <person name="Royaert S."/>
            <person name="Saski C."/>
            <person name="Jenkins J."/>
            <person name="Podicheti R."/>
            <person name="Zhao M."/>
            <person name="Scheffler B.E."/>
            <person name="Stack J.C."/>
            <person name="Feltus F.A."/>
            <person name="Mustiga G.M."/>
            <person name="Amores F."/>
            <person name="Phillips W."/>
            <person name="Marelli J.P."/>
            <person name="May G.D."/>
            <person name="Shapiro H."/>
            <person name="Ma J."/>
            <person name="Bustamante C.D."/>
            <person name="Schnell R.J."/>
            <person name="Main D."/>
            <person name="Gilbert D."/>
            <person name="Parida L."/>
            <person name="Kuhn D.N."/>
        </authorList>
    </citation>
    <scope>NUCLEOTIDE SEQUENCE [LARGE SCALE GENOMIC DNA]</scope>
    <source>
        <strain evidence="4">cv. Matina 1-6</strain>
    </source>
</reference>
<evidence type="ECO:0000256" key="1">
    <source>
        <dbReference type="SAM" id="Coils"/>
    </source>
</evidence>